<reference evidence="1 2" key="1">
    <citation type="journal article" date="2023" name="J. Hered.">
        <title>Chromosome-level genome of the wood stork (Mycteria americana) provides insight into avian chromosome evolution.</title>
        <authorList>
            <person name="Flamio R. Jr."/>
            <person name="Ramstad K.M."/>
        </authorList>
    </citation>
    <scope>NUCLEOTIDE SEQUENCE [LARGE SCALE GENOMIC DNA]</scope>
    <source>
        <strain evidence="1">JAX WOST 10</strain>
    </source>
</reference>
<dbReference type="Proteomes" id="UP001333110">
    <property type="component" value="Unassembled WGS sequence"/>
</dbReference>
<name>A0AAN7S450_MYCAM</name>
<comment type="caution">
    <text evidence="1">The sequence shown here is derived from an EMBL/GenBank/DDBJ whole genome shotgun (WGS) entry which is preliminary data.</text>
</comment>
<evidence type="ECO:0000313" key="1">
    <source>
        <dbReference type="EMBL" id="KAK4827822.1"/>
    </source>
</evidence>
<sequence length="429" mass="47591">MPLTDTSRMPLRPPGCLRAGSCHRCADGGNFGEEKRQGDGNGNINEEMSSALEWIEAWKKIQSPKRPMTREWREEEEADAAGMPAYSPDMAALCALPYPTLQHEDMRVYKPCSVPIRNGGATSRLGRKFWDRERRQVYCLQIIFAQPKLVPSMHYKRAEHSQESALHMETAKQSQFPQPLLIRLILQTLHKLCCPSLDTLQHLNVPLVVRGPKLNTVFEVQPHQCRVKGHHQFPTPAGHTIFDTSQDAIGFLGHLGTLLAHIQPAVNQHPQVLLCRPAFQPLFPKPVALHGVAVAQVQDLALGLVKPHTIDLGPSIQPVQVPLQSLPTLQQINTPTQLGVICKLTEGALDPFVQIIDKDVKQNWPQHRALGNTTCDRPPTGVNSIHHHSLGSAIQPVLYPAKSTPVQAMSSRFVQENAVGNHVKGFTEV</sequence>
<dbReference type="AlphaFoldDB" id="A0AAN7S450"/>
<evidence type="ECO:0000313" key="2">
    <source>
        <dbReference type="Proteomes" id="UP001333110"/>
    </source>
</evidence>
<organism evidence="1 2">
    <name type="scientific">Mycteria americana</name>
    <name type="common">Wood stork</name>
    <dbReference type="NCBI Taxonomy" id="33587"/>
    <lineage>
        <taxon>Eukaryota</taxon>
        <taxon>Metazoa</taxon>
        <taxon>Chordata</taxon>
        <taxon>Craniata</taxon>
        <taxon>Vertebrata</taxon>
        <taxon>Euteleostomi</taxon>
        <taxon>Archelosauria</taxon>
        <taxon>Archosauria</taxon>
        <taxon>Dinosauria</taxon>
        <taxon>Saurischia</taxon>
        <taxon>Theropoda</taxon>
        <taxon>Coelurosauria</taxon>
        <taxon>Aves</taxon>
        <taxon>Neognathae</taxon>
        <taxon>Neoaves</taxon>
        <taxon>Aequornithes</taxon>
        <taxon>Ciconiiformes</taxon>
        <taxon>Ciconiidae</taxon>
        <taxon>Mycteria</taxon>
    </lineage>
</organism>
<gene>
    <name evidence="1" type="ORF">QYF61_021906</name>
</gene>
<dbReference type="EMBL" id="JAUNZN010000002">
    <property type="protein sequence ID" value="KAK4827822.1"/>
    <property type="molecule type" value="Genomic_DNA"/>
</dbReference>
<keyword evidence="2" id="KW-1185">Reference proteome</keyword>
<protein>
    <submittedName>
        <fullName evidence="1">Uncharacterized protein</fullName>
    </submittedName>
</protein>
<accession>A0AAN7S450</accession>
<proteinExistence type="predicted"/>